<dbReference type="RefSeq" id="WP_188546044.1">
    <property type="nucleotide sequence ID" value="NZ_BMCU01000003.1"/>
</dbReference>
<keyword evidence="4" id="KW-1185">Reference proteome</keyword>
<dbReference type="EMBL" id="BMCU01000003">
    <property type="protein sequence ID" value="GGG17573.1"/>
    <property type="molecule type" value="Genomic_DNA"/>
</dbReference>
<organism evidence="3 4">
    <name type="scientific">Rhodococcoides trifolii</name>
    <dbReference type="NCBI Taxonomy" id="908250"/>
    <lineage>
        <taxon>Bacteria</taxon>
        <taxon>Bacillati</taxon>
        <taxon>Actinomycetota</taxon>
        <taxon>Actinomycetes</taxon>
        <taxon>Mycobacteriales</taxon>
        <taxon>Nocardiaceae</taxon>
        <taxon>Rhodococcoides</taxon>
    </lineage>
</organism>
<comment type="caution">
    <text evidence="3">The sequence shown here is derived from an EMBL/GenBank/DDBJ whole genome shotgun (WGS) entry which is preliminary data.</text>
</comment>
<evidence type="ECO:0000313" key="3">
    <source>
        <dbReference type="EMBL" id="GGG17573.1"/>
    </source>
</evidence>
<protein>
    <submittedName>
        <fullName evidence="3">DUF1992 domain-containing protein</fullName>
    </submittedName>
</protein>
<dbReference type="Proteomes" id="UP000654257">
    <property type="component" value="Unassembled WGS sequence"/>
</dbReference>
<evidence type="ECO:0000313" key="4">
    <source>
        <dbReference type="Proteomes" id="UP000654257"/>
    </source>
</evidence>
<gene>
    <name evidence="3" type="ORF">GCM10007304_34580</name>
</gene>
<feature type="region of interest" description="Disordered" evidence="1">
    <location>
        <begin position="26"/>
        <end position="45"/>
    </location>
</feature>
<proteinExistence type="predicted"/>
<sequence length="159" mass="18564">MTQRKPRSDSIESWVERQISDAEKRGAFENLPGLGKPIPGAGKRHDDSAWLRGYLHRENVPADALLPLPLQLRKEIERLPDELRRVRSEDVVRQRISDLNKRIVDWTRTPIGPQIWIRQVDAEDTVAAWRESHPLTRTPEPAPTVEMPAVTKRRWFRRK</sequence>
<name>A0A917LF35_9NOCA</name>
<evidence type="ECO:0000256" key="1">
    <source>
        <dbReference type="SAM" id="MobiDB-lite"/>
    </source>
</evidence>
<reference evidence="3" key="1">
    <citation type="journal article" date="2014" name="Int. J. Syst. Evol. Microbiol.">
        <title>Complete genome sequence of Corynebacterium casei LMG S-19264T (=DSM 44701T), isolated from a smear-ripened cheese.</title>
        <authorList>
            <consortium name="US DOE Joint Genome Institute (JGI-PGF)"/>
            <person name="Walter F."/>
            <person name="Albersmeier A."/>
            <person name="Kalinowski J."/>
            <person name="Ruckert C."/>
        </authorList>
    </citation>
    <scope>NUCLEOTIDE SEQUENCE</scope>
    <source>
        <strain evidence="3">CCM 7905</strain>
    </source>
</reference>
<reference evidence="3" key="2">
    <citation type="submission" date="2020-09" db="EMBL/GenBank/DDBJ databases">
        <authorList>
            <person name="Sun Q."/>
            <person name="Sedlacek I."/>
        </authorList>
    </citation>
    <scope>NUCLEOTIDE SEQUENCE</scope>
    <source>
        <strain evidence="3">CCM 7905</strain>
    </source>
</reference>
<feature type="domain" description="DnaJ homologue subfamily C member 28 conserved" evidence="2">
    <location>
        <begin position="14"/>
        <end position="84"/>
    </location>
</feature>
<dbReference type="InterPro" id="IPR018961">
    <property type="entry name" value="DnaJ_homolog_subfam-C_membr-28"/>
</dbReference>
<dbReference type="AlphaFoldDB" id="A0A917LF35"/>
<accession>A0A917LF35</accession>
<evidence type="ECO:0000259" key="2">
    <source>
        <dbReference type="Pfam" id="PF09350"/>
    </source>
</evidence>
<dbReference type="Pfam" id="PF09350">
    <property type="entry name" value="DJC28_CD"/>
    <property type="match status" value="1"/>
</dbReference>